<proteinExistence type="predicted"/>
<accession>A0A915J3E7</accession>
<evidence type="ECO:0000313" key="1">
    <source>
        <dbReference type="Proteomes" id="UP000887565"/>
    </source>
</evidence>
<dbReference type="Proteomes" id="UP000887565">
    <property type="component" value="Unplaced"/>
</dbReference>
<dbReference type="WBParaSite" id="nRc.2.0.1.t20649-RA">
    <property type="protein sequence ID" value="nRc.2.0.1.t20649-RA"/>
    <property type="gene ID" value="nRc.2.0.1.g20649"/>
</dbReference>
<dbReference type="AlphaFoldDB" id="A0A915J3E7"/>
<evidence type="ECO:0000313" key="2">
    <source>
        <dbReference type="WBParaSite" id="nRc.2.0.1.t20649-RA"/>
    </source>
</evidence>
<protein>
    <submittedName>
        <fullName evidence="2">Uncharacterized protein</fullName>
    </submittedName>
</protein>
<organism evidence="1 2">
    <name type="scientific">Romanomermis culicivorax</name>
    <name type="common">Nematode worm</name>
    <dbReference type="NCBI Taxonomy" id="13658"/>
    <lineage>
        <taxon>Eukaryota</taxon>
        <taxon>Metazoa</taxon>
        <taxon>Ecdysozoa</taxon>
        <taxon>Nematoda</taxon>
        <taxon>Enoplea</taxon>
        <taxon>Dorylaimia</taxon>
        <taxon>Mermithida</taxon>
        <taxon>Mermithoidea</taxon>
        <taxon>Mermithidae</taxon>
        <taxon>Romanomermis</taxon>
    </lineage>
</organism>
<name>A0A915J3E7_ROMCU</name>
<reference evidence="2" key="1">
    <citation type="submission" date="2022-11" db="UniProtKB">
        <authorList>
            <consortium name="WormBaseParasite"/>
        </authorList>
    </citation>
    <scope>IDENTIFICATION</scope>
</reference>
<keyword evidence="1" id="KW-1185">Reference proteome</keyword>
<sequence length="118" mass="13269">MIGGGGVDGVLIDLEIEGNSCCFFQFQFRCSKGYVMYTRFKISKRRKHITIIAFLMLLNYKGGKEQCLLKTPTGTHPTERSRPFQVLVTAPCAYGFVFVCTEVYLLTTPTTGLLYYTG</sequence>